<sequence>SVNADQLLTVKYCPLCNQTMKKYEEAPCRVCWRVYHENCIRNHPDVHNADRIALFKAKTKIGWSCYKCVVSSALQYRNQGRVFAFFLCGESLSHSPVDLSDHNPGEKFDPTIVTFACTTHLMTPRMDKRDIDVGFVSSRDFNFSGYTSTSNQINS</sequence>
<proteinExistence type="predicted"/>
<reference evidence="2" key="2">
    <citation type="journal article" date="2021" name="Genome Biol. Evol.">
        <title>Developing a high-quality reference genome for a parasitic bivalve with doubly uniparental inheritance (Bivalvia: Unionida).</title>
        <authorList>
            <person name="Smith C.H."/>
        </authorList>
    </citation>
    <scope>NUCLEOTIDE SEQUENCE</scope>
    <source>
        <strain evidence="2">CHS0354</strain>
        <tissue evidence="2">Mantle</tissue>
    </source>
</reference>
<reference evidence="2" key="1">
    <citation type="journal article" date="2021" name="Genome Biol. Evol.">
        <title>A High-Quality Reference Genome for a Parasitic Bivalve with Doubly Uniparental Inheritance (Bivalvia: Unionida).</title>
        <authorList>
            <person name="Smith C.H."/>
        </authorList>
    </citation>
    <scope>NUCLEOTIDE SEQUENCE</scope>
    <source>
        <strain evidence="2">CHS0354</strain>
    </source>
</reference>
<comment type="caution">
    <text evidence="2">The sequence shown here is derived from an EMBL/GenBank/DDBJ whole genome shotgun (WGS) entry which is preliminary data.</text>
</comment>
<dbReference type="InterPro" id="IPR031946">
    <property type="entry name" value="KIAA1045_Zf_RING"/>
</dbReference>
<feature type="non-terminal residue" evidence="2">
    <location>
        <position position="1"/>
    </location>
</feature>
<reference evidence="2" key="3">
    <citation type="submission" date="2023-05" db="EMBL/GenBank/DDBJ databases">
        <authorList>
            <person name="Smith C.H."/>
        </authorList>
    </citation>
    <scope>NUCLEOTIDE SEQUENCE</scope>
    <source>
        <strain evidence="2">CHS0354</strain>
        <tissue evidence="2">Mantle</tissue>
    </source>
</reference>
<protein>
    <recommendedName>
        <fullName evidence="1">KIAA1045 RING finger domain-containing protein</fullName>
    </recommendedName>
</protein>
<dbReference type="EMBL" id="JAEAOA010001358">
    <property type="protein sequence ID" value="KAK3599878.1"/>
    <property type="molecule type" value="Genomic_DNA"/>
</dbReference>
<evidence type="ECO:0000313" key="2">
    <source>
        <dbReference type="EMBL" id="KAK3599878.1"/>
    </source>
</evidence>
<gene>
    <name evidence="2" type="ORF">CHS0354_022449</name>
</gene>
<organism evidence="2 3">
    <name type="scientific">Potamilus streckersoni</name>
    <dbReference type="NCBI Taxonomy" id="2493646"/>
    <lineage>
        <taxon>Eukaryota</taxon>
        <taxon>Metazoa</taxon>
        <taxon>Spiralia</taxon>
        <taxon>Lophotrochozoa</taxon>
        <taxon>Mollusca</taxon>
        <taxon>Bivalvia</taxon>
        <taxon>Autobranchia</taxon>
        <taxon>Heteroconchia</taxon>
        <taxon>Palaeoheterodonta</taxon>
        <taxon>Unionida</taxon>
        <taxon>Unionoidea</taxon>
        <taxon>Unionidae</taxon>
        <taxon>Ambleminae</taxon>
        <taxon>Lampsilini</taxon>
        <taxon>Potamilus</taxon>
    </lineage>
</organism>
<accession>A0AAE0W2P9</accession>
<dbReference type="InterPro" id="IPR011011">
    <property type="entry name" value="Znf_FYVE_PHD"/>
</dbReference>
<dbReference type="AlphaFoldDB" id="A0AAE0W2P9"/>
<dbReference type="Proteomes" id="UP001195483">
    <property type="component" value="Unassembled WGS sequence"/>
</dbReference>
<evidence type="ECO:0000313" key="3">
    <source>
        <dbReference type="Proteomes" id="UP001195483"/>
    </source>
</evidence>
<name>A0AAE0W2P9_9BIVA</name>
<keyword evidence="3" id="KW-1185">Reference proteome</keyword>
<evidence type="ECO:0000259" key="1">
    <source>
        <dbReference type="Pfam" id="PF16744"/>
    </source>
</evidence>
<dbReference type="SUPFAM" id="SSF57903">
    <property type="entry name" value="FYVE/PHD zinc finger"/>
    <property type="match status" value="1"/>
</dbReference>
<dbReference type="Pfam" id="PF16744">
    <property type="entry name" value="zf-RING_15"/>
    <property type="match status" value="1"/>
</dbReference>
<dbReference type="InterPro" id="IPR013083">
    <property type="entry name" value="Znf_RING/FYVE/PHD"/>
</dbReference>
<feature type="domain" description="KIAA1045 RING finger" evidence="1">
    <location>
        <begin position="13"/>
        <end position="68"/>
    </location>
</feature>
<dbReference type="Gene3D" id="3.30.40.10">
    <property type="entry name" value="Zinc/RING finger domain, C3HC4 (zinc finger)"/>
    <property type="match status" value="1"/>
</dbReference>